<keyword evidence="1" id="KW-0812">Transmembrane</keyword>
<gene>
    <name evidence="2" type="ORF">V1264_007318</name>
</gene>
<keyword evidence="3" id="KW-1185">Reference proteome</keyword>
<keyword evidence="1" id="KW-0472">Membrane</keyword>
<evidence type="ECO:0000313" key="2">
    <source>
        <dbReference type="EMBL" id="KAK7093596.1"/>
    </source>
</evidence>
<dbReference type="AlphaFoldDB" id="A0AAN9AUQ7"/>
<proteinExistence type="predicted"/>
<accession>A0AAN9AUQ7</accession>
<protein>
    <submittedName>
        <fullName evidence="2">Uncharacterized protein</fullName>
    </submittedName>
</protein>
<comment type="caution">
    <text evidence="2">The sequence shown here is derived from an EMBL/GenBank/DDBJ whole genome shotgun (WGS) entry which is preliminary data.</text>
</comment>
<feature type="transmembrane region" description="Helical" evidence="1">
    <location>
        <begin position="170"/>
        <end position="187"/>
    </location>
</feature>
<evidence type="ECO:0000256" key="1">
    <source>
        <dbReference type="SAM" id="Phobius"/>
    </source>
</evidence>
<dbReference type="EMBL" id="JBAMIC010000019">
    <property type="protein sequence ID" value="KAK7093596.1"/>
    <property type="molecule type" value="Genomic_DNA"/>
</dbReference>
<reference evidence="2 3" key="1">
    <citation type="submission" date="2024-02" db="EMBL/GenBank/DDBJ databases">
        <title>Chromosome-scale genome assembly of the rough periwinkle Littorina saxatilis.</title>
        <authorList>
            <person name="De Jode A."/>
            <person name="Faria R."/>
            <person name="Formenti G."/>
            <person name="Sims Y."/>
            <person name="Smith T.P."/>
            <person name="Tracey A."/>
            <person name="Wood J.M.D."/>
            <person name="Zagrodzka Z.B."/>
            <person name="Johannesson K."/>
            <person name="Butlin R.K."/>
            <person name="Leder E.H."/>
        </authorList>
    </citation>
    <scope>NUCLEOTIDE SEQUENCE [LARGE SCALE GENOMIC DNA]</scope>
    <source>
        <strain evidence="2">Snail1</strain>
        <tissue evidence="2">Muscle</tissue>
    </source>
</reference>
<name>A0AAN9AUQ7_9CAEN</name>
<sequence length="188" mass="21322">MIDWYPYSNGQCSGPTPHLCVSPGLMTQANRDETDPGGCHAWGTQARHDAWFEGIQICFRWEQCTGEWKKEFCKSISDLTTTYAHDDDIRGKECQVSWKVVIPANAPVWQQNFRLCFLWRPEQEDENCGGEQCAVGNWSRFDPEQMKLLQKCTTPTAPGGDALKIKNTSFLALVSLVCFLYLLLGYTV</sequence>
<evidence type="ECO:0000313" key="3">
    <source>
        <dbReference type="Proteomes" id="UP001374579"/>
    </source>
</evidence>
<keyword evidence="1" id="KW-1133">Transmembrane helix</keyword>
<organism evidence="2 3">
    <name type="scientific">Littorina saxatilis</name>
    <dbReference type="NCBI Taxonomy" id="31220"/>
    <lineage>
        <taxon>Eukaryota</taxon>
        <taxon>Metazoa</taxon>
        <taxon>Spiralia</taxon>
        <taxon>Lophotrochozoa</taxon>
        <taxon>Mollusca</taxon>
        <taxon>Gastropoda</taxon>
        <taxon>Caenogastropoda</taxon>
        <taxon>Littorinimorpha</taxon>
        <taxon>Littorinoidea</taxon>
        <taxon>Littorinidae</taxon>
        <taxon>Littorina</taxon>
    </lineage>
</organism>
<dbReference type="Proteomes" id="UP001374579">
    <property type="component" value="Unassembled WGS sequence"/>
</dbReference>